<accession>A0A8H2VEI6</accession>
<evidence type="ECO:0000313" key="2">
    <source>
        <dbReference type="Proteomes" id="UP000644660"/>
    </source>
</evidence>
<name>A0A8H2VEI6_9SACH</name>
<dbReference type="OrthoDB" id="4036527at2759"/>
<dbReference type="GeneID" id="64857063"/>
<sequence length="331" mass="37579">MKFVTIEGSTSYDKLKAMPSFVRSQDVLLDSLFSSVKTELNQVLEDLQFVHKVIESDIRSETAQMSKLDERLRGSAKKINHIYMKNLRFRHKYGTSTHGSKRFQLTKDNIEELDERIGNISTVKEQILNKFIDVDMKLRKNQRLLLSDSINERHYPIIFALLKKRHPTLLDPHTPEEINPNETNIDYIEGLGHIDLQGDEPDCPVEGIEGEYSDIQNTANEINNNFNIITDDTLTANENVNMYRDNDDIVISPIILNDVDNENNASLSSTISSTNIQTSTFTVRDRNRIKTSLSSPFVLGSFKKPSSAKTLTTMENISASNITSAHLSNQN</sequence>
<reference evidence="1 2" key="1">
    <citation type="submission" date="2020-05" db="EMBL/GenBank/DDBJ databases">
        <authorList>
            <person name="Casaregola S."/>
            <person name="Devillers H."/>
            <person name="Grondin C."/>
        </authorList>
    </citation>
    <scope>NUCLEOTIDE SEQUENCE [LARGE SCALE GENOMIC DNA]</scope>
    <source>
        <strain evidence="1 2">CLIB 1767</strain>
    </source>
</reference>
<dbReference type="AlphaFoldDB" id="A0A8H2VEI6"/>
<protein>
    <submittedName>
        <fullName evidence="1">Similar to Saccharomyces cerevisiae YEL005C VAB2 Protein with a potential role in vacuolar function, as suggested by its ability to bind Vac8p</fullName>
    </submittedName>
</protein>
<proteinExistence type="predicted"/>
<evidence type="ECO:0000313" key="1">
    <source>
        <dbReference type="EMBL" id="CAB4254082.1"/>
    </source>
</evidence>
<keyword evidence="2" id="KW-1185">Reference proteome</keyword>
<organism evidence="1 2">
    <name type="scientific">Maudiozyma barnettii</name>
    <dbReference type="NCBI Taxonomy" id="61262"/>
    <lineage>
        <taxon>Eukaryota</taxon>
        <taxon>Fungi</taxon>
        <taxon>Dikarya</taxon>
        <taxon>Ascomycota</taxon>
        <taxon>Saccharomycotina</taxon>
        <taxon>Saccharomycetes</taxon>
        <taxon>Saccharomycetales</taxon>
        <taxon>Saccharomycetaceae</taxon>
        <taxon>Maudiozyma</taxon>
    </lineage>
</organism>
<dbReference type="EMBL" id="CAEFZW010000003">
    <property type="protein sequence ID" value="CAB4254082.1"/>
    <property type="molecule type" value="Genomic_DNA"/>
</dbReference>
<comment type="caution">
    <text evidence="1">The sequence shown here is derived from an EMBL/GenBank/DDBJ whole genome shotgun (WGS) entry which is preliminary data.</text>
</comment>
<dbReference type="RefSeq" id="XP_041405926.1">
    <property type="nucleotide sequence ID" value="XM_041549992.1"/>
</dbReference>
<gene>
    <name evidence="1" type="ORF">KABA2_03S12122</name>
</gene>
<dbReference type="Proteomes" id="UP000644660">
    <property type="component" value="Unassembled WGS sequence"/>
</dbReference>